<keyword evidence="3" id="KW-1185">Reference proteome</keyword>
<comment type="caution">
    <text evidence="2">The sequence shown here is derived from an EMBL/GenBank/DDBJ whole genome shotgun (WGS) entry which is preliminary data.</text>
</comment>
<evidence type="ECO:0000313" key="3">
    <source>
        <dbReference type="Proteomes" id="UP001596283"/>
    </source>
</evidence>
<sequence length="50" mass="5687">MGAAQAVAPISGEEMSKWPNRKTDKADWRINRVNGAVKKLLDFRHFAVKF</sequence>
<dbReference type="RefSeq" id="WP_164510463.1">
    <property type="nucleotide sequence ID" value="NZ_JBHSSI010000078.1"/>
</dbReference>
<dbReference type="Proteomes" id="UP001596283">
    <property type="component" value="Unassembled WGS sequence"/>
</dbReference>
<protein>
    <recommendedName>
        <fullName evidence="4">Transposase</fullName>
    </recommendedName>
</protein>
<evidence type="ECO:0000313" key="2">
    <source>
        <dbReference type="EMBL" id="MFC6261704.1"/>
    </source>
</evidence>
<evidence type="ECO:0000256" key="1">
    <source>
        <dbReference type="SAM" id="MobiDB-lite"/>
    </source>
</evidence>
<organism evidence="2 3">
    <name type="scientific">Levilactobacillus fujinensis</name>
    <dbReference type="NCBI Taxonomy" id="2486024"/>
    <lineage>
        <taxon>Bacteria</taxon>
        <taxon>Bacillati</taxon>
        <taxon>Bacillota</taxon>
        <taxon>Bacilli</taxon>
        <taxon>Lactobacillales</taxon>
        <taxon>Lactobacillaceae</taxon>
        <taxon>Levilactobacillus</taxon>
    </lineage>
</organism>
<gene>
    <name evidence="2" type="ORF">ACFP1C_12245</name>
</gene>
<reference evidence="3" key="1">
    <citation type="journal article" date="2019" name="Int. J. Syst. Evol. Microbiol.">
        <title>The Global Catalogue of Microorganisms (GCM) 10K type strain sequencing project: providing services to taxonomists for standard genome sequencing and annotation.</title>
        <authorList>
            <consortium name="The Broad Institute Genomics Platform"/>
            <consortium name="The Broad Institute Genome Sequencing Center for Infectious Disease"/>
            <person name="Wu L."/>
            <person name="Ma J."/>
        </authorList>
    </citation>
    <scope>NUCLEOTIDE SEQUENCE [LARGE SCALE GENOMIC DNA]</scope>
    <source>
        <strain evidence="3">CCM 8908</strain>
    </source>
</reference>
<feature type="region of interest" description="Disordered" evidence="1">
    <location>
        <begin position="1"/>
        <end position="21"/>
    </location>
</feature>
<name>A0ABW1TJA9_9LACO</name>
<evidence type="ECO:0008006" key="4">
    <source>
        <dbReference type="Google" id="ProtNLM"/>
    </source>
</evidence>
<proteinExistence type="predicted"/>
<dbReference type="EMBL" id="JBHSSI010000078">
    <property type="protein sequence ID" value="MFC6261704.1"/>
    <property type="molecule type" value="Genomic_DNA"/>
</dbReference>
<accession>A0ABW1TJA9</accession>